<dbReference type="AlphaFoldDB" id="A0AAE1YBQ6"/>
<reference evidence="2" key="1">
    <citation type="submission" date="2020-06" db="EMBL/GenBank/DDBJ databases">
        <authorList>
            <person name="Li T."/>
            <person name="Hu X."/>
            <person name="Zhang T."/>
            <person name="Song X."/>
            <person name="Zhang H."/>
            <person name="Dai N."/>
            <person name="Sheng W."/>
            <person name="Hou X."/>
            <person name="Wei L."/>
        </authorList>
    </citation>
    <scope>NUCLEOTIDE SEQUENCE</scope>
    <source>
        <strain evidence="2">3651</strain>
        <tissue evidence="2">Leaf</tissue>
    </source>
</reference>
<keyword evidence="3" id="KW-1185">Reference proteome</keyword>
<evidence type="ECO:0000256" key="1">
    <source>
        <dbReference type="SAM" id="MobiDB-lite"/>
    </source>
</evidence>
<dbReference type="EMBL" id="JACGWO010000005">
    <property type="protein sequence ID" value="KAK4427170.1"/>
    <property type="molecule type" value="Genomic_DNA"/>
</dbReference>
<organism evidence="2 3">
    <name type="scientific">Sesamum alatum</name>
    <dbReference type="NCBI Taxonomy" id="300844"/>
    <lineage>
        <taxon>Eukaryota</taxon>
        <taxon>Viridiplantae</taxon>
        <taxon>Streptophyta</taxon>
        <taxon>Embryophyta</taxon>
        <taxon>Tracheophyta</taxon>
        <taxon>Spermatophyta</taxon>
        <taxon>Magnoliopsida</taxon>
        <taxon>eudicotyledons</taxon>
        <taxon>Gunneridae</taxon>
        <taxon>Pentapetalae</taxon>
        <taxon>asterids</taxon>
        <taxon>lamiids</taxon>
        <taxon>Lamiales</taxon>
        <taxon>Pedaliaceae</taxon>
        <taxon>Sesamum</taxon>
    </lineage>
</organism>
<evidence type="ECO:0000313" key="2">
    <source>
        <dbReference type="EMBL" id="KAK4427170.1"/>
    </source>
</evidence>
<reference evidence="2" key="2">
    <citation type="journal article" date="2024" name="Plant">
        <title>Genomic evolution and insights into agronomic trait innovations of Sesamum species.</title>
        <authorList>
            <person name="Miao H."/>
            <person name="Wang L."/>
            <person name="Qu L."/>
            <person name="Liu H."/>
            <person name="Sun Y."/>
            <person name="Le M."/>
            <person name="Wang Q."/>
            <person name="Wei S."/>
            <person name="Zheng Y."/>
            <person name="Lin W."/>
            <person name="Duan Y."/>
            <person name="Cao H."/>
            <person name="Xiong S."/>
            <person name="Wang X."/>
            <person name="Wei L."/>
            <person name="Li C."/>
            <person name="Ma Q."/>
            <person name="Ju M."/>
            <person name="Zhao R."/>
            <person name="Li G."/>
            <person name="Mu C."/>
            <person name="Tian Q."/>
            <person name="Mei H."/>
            <person name="Zhang T."/>
            <person name="Gao T."/>
            <person name="Zhang H."/>
        </authorList>
    </citation>
    <scope>NUCLEOTIDE SEQUENCE</scope>
    <source>
        <strain evidence="2">3651</strain>
    </source>
</reference>
<feature type="region of interest" description="Disordered" evidence="1">
    <location>
        <begin position="132"/>
        <end position="156"/>
    </location>
</feature>
<name>A0AAE1YBQ6_9LAMI</name>
<evidence type="ECO:0000313" key="3">
    <source>
        <dbReference type="Proteomes" id="UP001293254"/>
    </source>
</evidence>
<gene>
    <name evidence="2" type="ORF">Salat_1485900</name>
</gene>
<protein>
    <submittedName>
        <fullName evidence="2">Uncharacterized protein</fullName>
    </submittedName>
</protein>
<proteinExistence type="predicted"/>
<dbReference type="Proteomes" id="UP001293254">
    <property type="component" value="Unassembled WGS sequence"/>
</dbReference>
<comment type="caution">
    <text evidence="2">The sequence shown here is derived from an EMBL/GenBank/DDBJ whole genome shotgun (WGS) entry which is preliminary data.</text>
</comment>
<accession>A0AAE1YBQ6</accession>
<feature type="compositionally biased region" description="Polar residues" evidence="1">
    <location>
        <begin position="133"/>
        <end position="147"/>
    </location>
</feature>
<sequence length="209" mass="23125">MSEWAQSITLQLSDLTQTPIVASLFQALQLRGLSLRLFLREAISYPDRSPPPPWVRASESILQPRLVHMVVAVPSGPETHRSTACKSTSSTPTLVFRLPSSMRMGAHPTPFQLFRENSILVANGKTLAVRPQQARQSSPRKMSQSSPAARLTGRAGKATVSRKMNFIMRASFIPTEELQQLNDPRSQRSHHSPSFCALQAEESIGIIIL</sequence>